<dbReference type="GO" id="GO:0008194">
    <property type="term" value="F:UDP-glycosyltransferase activity"/>
    <property type="evidence" value="ECO:0007669"/>
    <property type="project" value="InterPro"/>
</dbReference>
<feature type="domain" description="Glycosyltransferase family 28 N-terminal" evidence="1">
    <location>
        <begin position="5"/>
        <end position="78"/>
    </location>
</feature>
<evidence type="ECO:0000313" key="4">
    <source>
        <dbReference type="Proteomes" id="UP000239089"/>
    </source>
</evidence>
<evidence type="ECO:0000313" key="3">
    <source>
        <dbReference type="EMBL" id="PPQ29764.1"/>
    </source>
</evidence>
<name>A0A2S6N572_9HYPH</name>
<accession>A0A2S6N572</accession>
<dbReference type="EMBL" id="NHSJ01000087">
    <property type="protein sequence ID" value="PPQ29764.1"/>
    <property type="molecule type" value="Genomic_DNA"/>
</dbReference>
<dbReference type="OrthoDB" id="9805366at2"/>
<protein>
    <submittedName>
        <fullName evidence="3">Uncharacterized protein</fullName>
    </submittedName>
</protein>
<dbReference type="PANTHER" id="PTHR48050:SF13">
    <property type="entry name" value="STEROL 3-BETA-GLUCOSYLTRANSFERASE UGT80A2"/>
    <property type="match status" value="1"/>
</dbReference>
<dbReference type="Gene3D" id="3.40.50.2000">
    <property type="entry name" value="Glycogen Phosphorylase B"/>
    <property type="match status" value="2"/>
</dbReference>
<dbReference type="CDD" id="cd03784">
    <property type="entry name" value="GT1_Gtf-like"/>
    <property type="match status" value="1"/>
</dbReference>
<dbReference type="Pfam" id="PF06722">
    <property type="entry name" value="EryCIII-like_C"/>
    <property type="match status" value="1"/>
</dbReference>
<dbReference type="PANTHER" id="PTHR48050">
    <property type="entry name" value="STEROL 3-BETA-GLUCOSYLTRANSFERASE"/>
    <property type="match status" value="1"/>
</dbReference>
<dbReference type="InterPro" id="IPR004276">
    <property type="entry name" value="GlycoTrans_28_N"/>
</dbReference>
<keyword evidence="4" id="KW-1185">Reference proteome</keyword>
<dbReference type="SUPFAM" id="SSF53756">
    <property type="entry name" value="UDP-Glycosyltransferase/glycogen phosphorylase"/>
    <property type="match status" value="1"/>
</dbReference>
<gene>
    <name evidence="3" type="ORF">CCR94_14015</name>
</gene>
<dbReference type="Pfam" id="PF03033">
    <property type="entry name" value="Glyco_transf_28"/>
    <property type="match status" value="1"/>
</dbReference>
<sequence length="446" mass="47852">MTAKIVLATFGSHGDIHPFIALGKVLQARGFHVTVASSGQYRPLFEREGLAFAAIGPDEEEMARRLGASPREFVKAMLSDHFFIFKISQDLLAENVSDLMPLVAGADLVVCHHIAYAAQLAAEKQGAPHVQVLLSPLLLMAPDDPPFMSTPPFGDAPFAYAPGWLGRVWNRMLAAVFREAFRPLTRRARKLRAELGLPRSRDLPFLPGGARAILGLYSPLMTRGAASELALGATFHDGGVVAPLDPKVEAFLGAGPPPVVLTLGSFAALDGADLLRAGVAATRAIGRRALVIAGRDDARFIRAPKGDDLLVWGYAPHSAVFPRAAAILHHGGAGTCVQALRSGRPQLVAPFFADQPDNATRLARLGVARVLPRREFTAELAAEALRALLEQPDYAIRAREAAERIGPEDGARAAADVIENLLKNERRPALESFSSQAHAGWREENA</sequence>
<proteinExistence type="predicted"/>
<dbReference type="InterPro" id="IPR050426">
    <property type="entry name" value="Glycosyltransferase_28"/>
</dbReference>
<feature type="domain" description="Erythromycin biosynthesis protein CIII-like C-terminal" evidence="2">
    <location>
        <begin position="313"/>
        <end position="403"/>
    </location>
</feature>
<dbReference type="Proteomes" id="UP000239089">
    <property type="component" value="Unassembled WGS sequence"/>
</dbReference>
<dbReference type="GO" id="GO:0033072">
    <property type="term" value="P:vancomycin biosynthetic process"/>
    <property type="evidence" value="ECO:0007669"/>
    <property type="project" value="UniProtKB-ARBA"/>
</dbReference>
<dbReference type="InterPro" id="IPR010610">
    <property type="entry name" value="EryCIII-like_C"/>
</dbReference>
<dbReference type="AlphaFoldDB" id="A0A2S6N572"/>
<dbReference type="GO" id="GO:0005975">
    <property type="term" value="P:carbohydrate metabolic process"/>
    <property type="evidence" value="ECO:0007669"/>
    <property type="project" value="InterPro"/>
</dbReference>
<dbReference type="RefSeq" id="WP_104508474.1">
    <property type="nucleotide sequence ID" value="NZ_JACIGC010000003.1"/>
</dbReference>
<dbReference type="InterPro" id="IPR002213">
    <property type="entry name" value="UDP_glucos_trans"/>
</dbReference>
<reference evidence="3 4" key="1">
    <citation type="journal article" date="2018" name="Arch. Microbiol.">
        <title>New insights into the metabolic potential of the phototrophic purple bacterium Rhodopila globiformis DSM 161(T) from its draft genome sequence and evidence for a vanadium-dependent nitrogenase.</title>
        <authorList>
            <person name="Imhoff J.F."/>
            <person name="Rahn T."/>
            <person name="Kunzel S."/>
            <person name="Neulinger S.C."/>
        </authorList>
    </citation>
    <scope>NUCLEOTIDE SEQUENCE [LARGE SCALE GENOMIC DNA]</scope>
    <source>
        <strain evidence="3 4">DSM 16996</strain>
    </source>
</reference>
<comment type="caution">
    <text evidence="3">The sequence shown here is derived from an EMBL/GenBank/DDBJ whole genome shotgun (WGS) entry which is preliminary data.</text>
</comment>
<evidence type="ECO:0000259" key="2">
    <source>
        <dbReference type="Pfam" id="PF06722"/>
    </source>
</evidence>
<dbReference type="GO" id="GO:0016758">
    <property type="term" value="F:hexosyltransferase activity"/>
    <property type="evidence" value="ECO:0007669"/>
    <property type="project" value="InterPro"/>
</dbReference>
<evidence type="ECO:0000259" key="1">
    <source>
        <dbReference type="Pfam" id="PF03033"/>
    </source>
</evidence>
<organism evidence="3 4">
    <name type="scientific">Rhodoblastus sphagnicola</name>
    <dbReference type="NCBI Taxonomy" id="333368"/>
    <lineage>
        <taxon>Bacteria</taxon>
        <taxon>Pseudomonadati</taxon>
        <taxon>Pseudomonadota</taxon>
        <taxon>Alphaproteobacteria</taxon>
        <taxon>Hyphomicrobiales</taxon>
        <taxon>Rhodoblastaceae</taxon>
        <taxon>Rhodoblastus</taxon>
    </lineage>
</organism>